<evidence type="ECO:0000313" key="1">
    <source>
        <dbReference type="EnsemblProtists" id="EOD19939"/>
    </source>
</evidence>
<dbReference type="EnsemblProtists" id="EOD19939">
    <property type="protein sequence ID" value="EOD19939"/>
    <property type="gene ID" value="EMIHUDRAFT_208657"/>
</dbReference>
<organism evidence="1 2">
    <name type="scientific">Emiliania huxleyi (strain CCMP1516)</name>
    <dbReference type="NCBI Taxonomy" id="280463"/>
    <lineage>
        <taxon>Eukaryota</taxon>
        <taxon>Haptista</taxon>
        <taxon>Haptophyta</taxon>
        <taxon>Prymnesiophyceae</taxon>
        <taxon>Isochrysidales</taxon>
        <taxon>Noelaerhabdaceae</taxon>
        <taxon>Emiliania</taxon>
    </lineage>
</organism>
<dbReference type="GeneID" id="17265632"/>
<dbReference type="Proteomes" id="UP000013827">
    <property type="component" value="Unassembled WGS sequence"/>
</dbReference>
<reference evidence="2" key="1">
    <citation type="journal article" date="2013" name="Nature">
        <title>Pan genome of the phytoplankton Emiliania underpins its global distribution.</title>
        <authorList>
            <person name="Read B.A."/>
            <person name="Kegel J."/>
            <person name="Klute M.J."/>
            <person name="Kuo A."/>
            <person name="Lefebvre S.C."/>
            <person name="Maumus F."/>
            <person name="Mayer C."/>
            <person name="Miller J."/>
            <person name="Monier A."/>
            <person name="Salamov A."/>
            <person name="Young J."/>
            <person name="Aguilar M."/>
            <person name="Claverie J.M."/>
            <person name="Frickenhaus S."/>
            <person name="Gonzalez K."/>
            <person name="Herman E.K."/>
            <person name="Lin Y.C."/>
            <person name="Napier J."/>
            <person name="Ogata H."/>
            <person name="Sarno A.F."/>
            <person name="Shmutz J."/>
            <person name="Schroeder D."/>
            <person name="de Vargas C."/>
            <person name="Verret F."/>
            <person name="von Dassow P."/>
            <person name="Valentin K."/>
            <person name="Van de Peer Y."/>
            <person name="Wheeler G."/>
            <person name="Dacks J.B."/>
            <person name="Delwiche C.F."/>
            <person name="Dyhrman S.T."/>
            <person name="Glockner G."/>
            <person name="John U."/>
            <person name="Richards T."/>
            <person name="Worden A.Z."/>
            <person name="Zhang X."/>
            <person name="Grigoriev I.V."/>
            <person name="Allen A.E."/>
            <person name="Bidle K."/>
            <person name="Borodovsky M."/>
            <person name="Bowler C."/>
            <person name="Brownlee C."/>
            <person name="Cock J.M."/>
            <person name="Elias M."/>
            <person name="Gladyshev V.N."/>
            <person name="Groth M."/>
            <person name="Guda C."/>
            <person name="Hadaegh A."/>
            <person name="Iglesias-Rodriguez M.D."/>
            <person name="Jenkins J."/>
            <person name="Jones B.M."/>
            <person name="Lawson T."/>
            <person name="Leese F."/>
            <person name="Lindquist E."/>
            <person name="Lobanov A."/>
            <person name="Lomsadze A."/>
            <person name="Malik S.B."/>
            <person name="Marsh M.E."/>
            <person name="Mackinder L."/>
            <person name="Mock T."/>
            <person name="Mueller-Roeber B."/>
            <person name="Pagarete A."/>
            <person name="Parker M."/>
            <person name="Probert I."/>
            <person name="Quesneville H."/>
            <person name="Raines C."/>
            <person name="Rensing S.A."/>
            <person name="Riano-Pachon D.M."/>
            <person name="Richier S."/>
            <person name="Rokitta S."/>
            <person name="Shiraiwa Y."/>
            <person name="Soanes D.M."/>
            <person name="van der Giezen M."/>
            <person name="Wahlund T.M."/>
            <person name="Williams B."/>
            <person name="Wilson W."/>
            <person name="Wolfe G."/>
            <person name="Wurch L.L."/>
        </authorList>
    </citation>
    <scope>NUCLEOTIDE SEQUENCE</scope>
</reference>
<sequence>MALLDVKHRQARRVCSTWHAEWWATDTRLCLASTRGMGAGAGADGMRVIVNMHAILDPSSDCQPLTLHCSHQPSWRLAAGNGRIFSCGGDIRSYRVTDYSMRMEEREWIVALDPGTLETRLTFGDFQSGALHGMAVVGKELYVGHEPDCSIRVFSFTGEPLRQITGAFRVPHVLRYFMRRLYLLEYNDELPHLDENGQVDESEEVTAERYLAGTRVFVLTPEGDQLQVYDLRPQLQRPGEFVFAMNVFGGQLLIATSSRSLDNVNSTVDSMFALSGV</sequence>
<protein>
    <submittedName>
        <fullName evidence="1">Uncharacterized protein</fullName>
    </submittedName>
</protein>
<dbReference type="HOGENOM" id="CLU_1006225_0_0_1"/>
<name>A0A0D3J8V4_EMIH1</name>
<accession>A0A0D3J8V4</accession>
<dbReference type="SUPFAM" id="SSF63825">
    <property type="entry name" value="YWTD domain"/>
    <property type="match status" value="1"/>
</dbReference>
<proteinExistence type="predicted"/>
<dbReference type="AlphaFoldDB" id="A0A0D3J8V4"/>
<dbReference type="KEGG" id="ehx:EMIHUDRAFT_208657"/>
<dbReference type="PaxDb" id="2903-EOD19939"/>
<reference evidence="1" key="2">
    <citation type="submission" date="2024-10" db="UniProtKB">
        <authorList>
            <consortium name="EnsemblProtists"/>
        </authorList>
    </citation>
    <scope>IDENTIFICATION</scope>
</reference>
<keyword evidence="2" id="KW-1185">Reference proteome</keyword>
<evidence type="ECO:0000313" key="2">
    <source>
        <dbReference type="Proteomes" id="UP000013827"/>
    </source>
</evidence>
<dbReference type="RefSeq" id="XP_005772368.1">
    <property type="nucleotide sequence ID" value="XM_005772311.1"/>
</dbReference>